<dbReference type="EMBL" id="JACQXR010000141">
    <property type="protein sequence ID" value="MBI4727633.1"/>
    <property type="molecule type" value="Genomic_DNA"/>
</dbReference>
<evidence type="ECO:0000256" key="2">
    <source>
        <dbReference type="ARBA" id="ARBA00023315"/>
    </source>
</evidence>
<reference evidence="4" key="1">
    <citation type="submission" date="2020-07" db="EMBL/GenBank/DDBJ databases">
        <title>Huge and variable diversity of episymbiotic CPR bacteria and DPANN archaea in groundwater ecosystems.</title>
        <authorList>
            <person name="He C.Y."/>
            <person name="Keren R."/>
            <person name="Whittaker M."/>
            <person name="Farag I.F."/>
            <person name="Doudna J."/>
            <person name="Cate J.H.D."/>
            <person name="Banfield J.F."/>
        </authorList>
    </citation>
    <scope>NUCLEOTIDE SEQUENCE</scope>
    <source>
        <strain evidence="4">NC_groundwater_1520_Pr4_B-0.1um_53_5</strain>
    </source>
</reference>
<dbReference type="InterPro" id="IPR002123">
    <property type="entry name" value="Plipid/glycerol_acylTrfase"/>
</dbReference>
<evidence type="ECO:0000313" key="4">
    <source>
        <dbReference type="EMBL" id="MBI4727633.1"/>
    </source>
</evidence>
<protein>
    <submittedName>
        <fullName evidence="4">1-acyl-sn-glycerol-3-phosphate acyltransferase</fullName>
    </submittedName>
</protein>
<dbReference type="GO" id="GO:0006654">
    <property type="term" value="P:phosphatidic acid biosynthetic process"/>
    <property type="evidence" value="ECO:0007669"/>
    <property type="project" value="TreeGrafter"/>
</dbReference>
<proteinExistence type="predicted"/>
<dbReference type="SMART" id="SM00563">
    <property type="entry name" value="PlsC"/>
    <property type="match status" value="1"/>
</dbReference>
<comment type="caution">
    <text evidence="4">The sequence shown here is derived from an EMBL/GenBank/DDBJ whole genome shotgun (WGS) entry which is preliminary data.</text>
</comment>
<dbReference type="AlphaFoldDB" id="A0A933ICU2"/>
<keyword evidence="1" id="KW-0808">Transferase</keyword>
<dbReference type="SUPFAM" id="SSF69593">
    <property type="entry name" value="Glycerol-3-phosphate (1)-acyltransferase"/>
    <property type="match status" value="1"/>
</dbReference>
<keyword evidence="2 4" id="KW-0012">Acyltransferase</keyword>
<evidence type="ECO:0000313" key="5">
    <source>
        <dbReference type="Proteomes" id="UP000736328"/>
    </source>
</evidence>
<name>A0A933ICU2_UNCT6</name>
<gene>
    <name evidence="4" type="ORF">HY768_10530</name>
</gene>
<organism evidence="4 5">
    <name type="scientific">candidate division TA06 bacterium</name>
    <dbReference type="NCBI Taxonomy" id="2250710"/>
    <lineage>
        <taxon>Bacteria</taxon>
        <taxon>Bacteria division TA06</taxon>
    </lineage>
</organism>
<dbReference type="PANTHER" id="PTHR10434:SF11">
    <property type="entry name" value="1-ACYL-SN-GLYCEROL-3-PHOSPHATE ACYLTRANSFERASE"/>
    <property type="match status" value="1"/>
</dbReference>
<evidence type="ECO:0000259" key="3">
    <source>
        <dbReference type="SMART" id="SM00563"/>
    </source>
</evidence>
<accession>A0A933ICU2</accession>
<evidence type="ECO:0000256" key="1">
    <source>
        <dbReference type="ARBA" id="ARBA00022679"/>
    </source>
</evidence>
<dbReference type="Proteomes" id="UP000736328">
    <property type="component" value="Unassembled WGS sequence"/>
</dbReference>
<feature type="domain" description="Phospholipid/glycerol acyltransferase" evidence="3">
    <location>
        <begin position="1"/>
        <end position="109"/>
    </location>
</feature>
<dbReference type="GO" id="GO:0003841">
    <property type="term" value="F:1-acylglycerol-3-phosphate O-acyltransferase activity"/>
    <property type="evidence" value="ECO:0007669"/>
    <property type="project" value="TreeGrafter"/>
</dbReference>
<sequence length="164" mass="18290">SNHIALIDTVFVGSCIRRETAFMAKKELFGFPPLRALITCHNAFPIRRGGWDSQAIRLLKEKLNQGLAVLVFPEGTRSKTENFLDPKPGIGFLVRQNGVPVVPCFIRGTNMGLRELLGRKHKLTARFGRPITVAEIESFPSEKSGYVDLSRLIMERIAGLKEVS</sequence>
<dbReference type="PANTHER" id="PTHR10434">
    <property type="entry name" value="1-ACYL-SN-GLYCEROL-3-PHOSPHATE ACYLTRANSFERASE"/>
    <property type="match status" value="1"/>
</dbReference>
<feature type="non-terminal residue" evidence="4">
    <location>
        <position position="1"/>
    </location>
</feature>
<dbReference type="Pfam" id="PF01553">
    <property type="entry name" value="Acyltransferase"/>
    <property type="match status" value="1"/>
</dbReference>
<dbReference type="CDD" id="cd07989">
    <property type="entry name" value="LPLAT_AGPAT-like"/>
    <property type="match status" value="1"/>
</dbReference>